<feature type="signal peptide" evidence="2">
    <location>
        <begin position="1"/>
        <end position="27"/>
    </location>
</feature>
<dbReference type="InterPro" id="IPR001119">
    <property type="entry name" value="SLH_dom"/>
</dbReference>
<name>A0A9D1A6H4_9FIRM</name>
<dbReference type="PANTHER" id="PTHR43308">
    <property type="entry name" value="OUTER MEMBRANE PROTEIN ALPHA-RELATED"/>
    <property type="match status" value="1"/>
</dbReference>
<proteinExistence type="predicted"/>
<feature type="chain" id="PRO_5038963364" evidence="2">
    <location>
        <begin position="28"/>
        <end position="499"/>
    </location>
</feature>
<evidence type="ECO:0000256" key="1">
    <source>
        <dbReference type="ARBA" id="ARBA00022737"/>
    </source>
</evidence>
<comment type="caution">
    <text evidence="4">The sequence shown here is derived from an EMBL/GenBank/DDBJ whole genome shotgun (WGS) entry which is preliminary data.</text>
</comment>
<feature type="domain" description="SLH" evidence="3">
    <location>
        <begin position="280"/>
        <end position="343"/>
    </location>
</feature>
<dbReference type="PROSITE" id="PS51272">
    <property type="entry name" value="SLH"/>
    <property type="match status" value="1"/>
</dbReference>
<evidence type="ECO:0000313" key="4">
    <source>
        <dbReference type="EMBL" id="HIR08856.1"/>
    </source>
</evidence>
<sequence>MRRIKRWLCGGMCLLLLLGLLPAAAQAEEGTAAWAGEAVETLCKIYGSDLGVSDSLEPMTKAQAAAVFTYMGNTAVAATLTGQGNLTRGEACTALTQAFAIPTGEKAAILYLYERNIINGKSAGELDENGTVSCADFAVLTYRVLNFVGGGLGSIVEQLKPGTEAYFAWMYLAARRCVAFQSNQLETSMNSVSDFSTYDGIDETEYTDGSTVVEVETALKSGEEIWDAWVAALSEPKIGGLDDFDKELEETYRGNETMKAAATRLMGAFISAYTVQYGSAPTIFTDVTMEDWWYDGVMYSFDAGYISGLGNGTFEPNYRLPLYEFAVLLYRINPVDASELENITLPFLENGDFSEYEQAVMGNPSVQNAMKAAIKEGYFSWADGEDEDFDPTATAARKDAISDILKACAAGKGVELDLDSVNPSVLDRFENTNGLEDTQKRYLAYAVSCGMVNGTSATKLSPDEPVSRADAGVLLYRMLIGLDESKMHDYEQNIQNALD</sequence>
<dbReference type="EMBL" id="DVGD01000012">
    <property type="protein sequence ID" value="HIR08856.1"/>
    <property type="molecule type" value="Genomic_DNA"/>
</dbReference>
<evidence type="ECO:0000259" key="3">
    <source>
        <dbReference type="PROSITE" id="PS51272"/>
    </source>
</evidence>
<organism evidence="4 5">
    <name type="scientific">Candidatus Avoscillospira stercoripullorum</name>
    <dbReference type="NCBI Taxonomy" id="2840709"/>
    <lineage>
        <taxon>Bacteria</taxon>
        <taxon>Bacillati</taxon>
        <taxon>Bacillota</taxon>
        <taxon>Clostridia</taxon>
        <taxon>Eubacteriales</taxon>
        <taxon>Oscillospiraceae</taxon>
        <taxon>Oscillospiraceae incertae sedis</taxon>
        <taxon>Candidatus Avoscillospira</taxon>
    </lineage>
</organism>
<keyword evidence="2" id="KW-0732">Signal</keyword>
<keyword evidence="1" id="KW-0677">Repeat</keyword>
<protein>
    <submittedName>
        <fullName evidence="4">S-layer homology domain-containing protein</fullName>
    </submittedName>
</protein>
<accession>A0A9D1A6H4</accession>
<reference evidence="4" key="1">
    <citation type="submission" date="2020-10" db="EMBL/GenBank/DDBJ databases">
        <authorList>
            <person name="Gilroy R."/>
        </authorList>
    </citation>
    <scope>NUCLEOTIDE SEQUENCE</scope>
    <source>
        <strain evidence="4">ChiHjej9B8-7071</strain>
    </source>
</reference>
<dbReference type="Pfam" id="PF00395">
    <property type="entry name" value="SLH"/>
    <property type="match status" value="1"/>
</dbReference>
<evidence type="ECO:0000313" key="5">
    <source>
        <dbReference type="Proteomes" id="UP000824258"/>
    </source>
</evidence>
<dbReference type="AlphaFoldDB" id="A0A9D1A6H4"/>
<dbReference type="Proteomes" id="UP000824258">
    <property type="component" value="Unassembled WGS sequence"/>
</dbReference>
<dbReference type="InterPro" id="IPR051465">
    <property type="entry name" value="Cell_Envelope_Struct_Comp"/>
</dbReference>
<gene>
    <name evidence="4" type="ORF">IAA70_00465</name>
</gene>
<reference evidence="4" key="2">
    <citation type="journal article" date="2021" name="PeerJ">
        <title>Extensive microbial diversity within the chicken gut microbiome revealed by metagenomics and culture.</title>
        <authorList>
            <person name="Gilroy R."/>
            <person name="Ravi A."/>
            <person name="Getino M."/>
            <person name="Pursley I."/>
            <person name="Horton D.L."/>
            <person name="Alikhan N.F."/>
            <person name="Baker D."/>
            <person name="Gharbi K."/>
            <person name="Hall N."/>
            <person name="Watson M."/>
            <person name="Adriaenssens E.M."/>
            <person name="Foster-Nyarko E."/>
            <person name="Jarju S."/>
            <person name="Secka A."/>
            <person name="Antonio M."/>
            <person name="Oren A."/>
            <person name="Chaudhuri R.R."/>
            <person name="La Ragione R."/>
            <person name="Hildebrand F."/>
            <person name="Pallen M.J."/>
        </authorList>
    </citation>
    <scope>NUCLEOTIDE SEQUENCE</scope>
    <source>
        <strain evidence="4">ChiHjej9B8-7071</strain>
    </source>
</reference>
<evidence type="ECO:0000256" key="2">
    <source>
        <dbReference type="SAM" id="SignalP"/>
    </source>
</evidence>